<organism evidence="2 3">
    <name type="scientific">Aureobasidium pullulans</name>
    <name type="common">Black yeast</name>
    <name type="synonym">Pullularia pullulans</name>
    <dbReference type="NCBI Taxonomy" id="5580"/>
    <lineage>
        <taxon>Eukaryota</taxon>
        <taxon>Fungi</taxon>
        <taxon>Dikarya</taxon>
        <taxon>Ascomycota</taxon>
        <taxon>Pezizomycotina</taxon>
        <taxon>Dothideomycetes</taxon>
        <taxon>Dothideomycetidae</taxon>
        <taxon>Dothideales</taxon>
        <taxon>Saccotheciaceae</taxon>
        <taxon>Aureobasidium</taxon>
    </lineage>
</organism>
<dbReference type="Proteomes" id="UP000306584">
    <property type="component" value="Unassembled WGS sequence"/>
</dbReference>
<name>A0A4S9L956_AURPU</name>
<gene>
    <name evidence="2" type="ORF">D6D01_04898</name>
</gene>
<feature type="compositionally biased region" description="Basic and acidic residues" evidence="1">
    <location>
        <begin position="41"/>
        <end position="51"/>
    </location>
</feature>
<dbReference type="EMBL" id="QZBD01000171">
    <property type="protein sequence ID" value="THY25777.1"/>
    <property type="molecule type" value="Genomic_DNA"/>
</dbReference>
<comment type="caution">
    <text evidence="2">The sequence shown here is derived from an EMBL/GenBank/DDBJ whole genome shotgun (WGS) entry which is preliminary data.</text>
</comment>
<reference evidence="2 3" key="1">
    <citation type="submission" date="2018-10" db="EMBL/GenBank/DDBJ databases">
        <title>Fifty Aureobasidium pullulans genomes reveal a recombining polyextremotolerant generalist.</title>
        <authorList>
            <person name="Gostincar C."/>
            <person name="Turk M."/>
            <person name="Zajc J."/>
            <person name="Gunde-Cimerman N."/>
        </authorList>
    </citation>
    <scope>NUCLEOTIDE SEQUENCE [LARGE SCALE GENOMIC DNA]</scope>
    <source>
        <strain evidence="2 3">EXF-6604</strain>
    </source>
</reference>
<dbReference type="AlphaFoldDB" id="A0A4S9L956"/>
<feature type="region of interest" description="Disordered" evidence="1">
    <location>
        <begin position="26"/>
        <end position="53"/>
    </location>
</feature>
<accession>A0A4S9L956</accession>
<evidence type="ECO:0000313" key="2">
    <source>
        <dbReference type="EMBL" id="THY25777.1"/>
    </source>
</evidence>
<proteinExistence type="predicted"/>
<evidence type="ECO:0000256" key="1">
    <source>
        <dbReference type="SAM" id="MobiDB-lite"/>
    </source>
</evidence>
<sequence length="124" mass="14161">MLVIDGSNWEMQDHQRRSLSLEQDMARDTSVKSGNVAVQPRGREVERKQDGKAPMWQSRSGVWHLPRCMSEKIVDGPASSVRVLLRARRRGRFLPRQLRETSFSHLPTSAVPAGTPSFVVFRMF</sequence>
<evidence type="ECO:0000313" key="3">
    <source>
        <dbReference type="Proteomes" id="UP000306584"/>
    </source>
</evidence>
<protein>
    <submittedName>
        <fullName evidence="2">Uncharacterized protein</fullName>
    </submittedName>
</protein>